<name>A0A7L6N3P6_9MOLU</name>
<dbReference type="InterPro" id="IPR015422">
    <property type="entry name" value="PyrdxlP-dep_Trfase_small"/>
</dbReference>
<protein>
    <recommendedName>
        <fullName evidence="3">cysteine desulfurase</fullName>
        <ecNumber evidence="3">2.8.1.7</ecNumber>
    </recommendedName>
</protein>
<organism evidence="8 9">
    <name type="scientific">Hujiaoplasma nucleasis</name>
    <dbReference type="NCBI Taxonomy" id="2725268"/>
    <lineage>
        <taxon>Bacteria</taxon>
        <taxon>Bacillati</taxon>
        <taxon>Mycoplasmatota</taxon>
        <taxon>Mollicutes</taxon>
        <taxon>Candidatus Izemoplasmatales</taxon>
        <taxon>Hujiaoplasmataceae</taxon>
        <taxon>Hujiaoplasma</taxon>
    </lineage>
</organism>
<comment type="cofactor">
    <cofactor evidence="1">
        <name>pyridoxal 5'-phosphate</name>
        <dbReference type="ChEBI" id="CHEBI:597326"/>
    </cofactor>
</comment>
<accession>A0A7L6N3P6</accession>
<evidence type="ECO:0000256" key="4">
    <source>
        <dbReference type="ARBA" id="ARBA00022679"/>
    </source>
</evidence>
<reference evidence="8 9" key="1">
    <citation type="submission" date="2020-04" db="EMBL/GenBank/DDBJ databases">
        <authorList>
            <person name="Zheng R.K."/>
            <person name="Sun C.M."/>
        </authorList>
    </citation>
    <scope>NUCLEOTIDE SEQUENCE [LARGE SCALE GENOMIC DNA]</scope>
    <source>
        <strain evidence="9">zrk29</strain>
    </source>
</reference>
<dbReference type="SUPFAM" id="SSF53383">
    <property type="entry name" value="PLP-dependent transferases"/>
    <property type="match status" value="1"/>
</dbReference>
<gene>
    <name evidence="8" type="ORF">HF295_04030</name>
</gene>
<dbReference type="InterPro" id="IPR000192">
    <property type="entry name" value="Aminotrans_V_dom"/>
</dbReference>
<dbReference type="KEGG" id="tbk:HF295_04030"/>
<dbReference type="Gene3D" id="3.40.640.10">
    <property type="entry name" value="Type I PLP-dependent aspartate aminotransferase-like (Major domain)"/>
    <property type="match status" value="1"/>
</dbReference>
<dbReference type="GO" id="GO:0006534">
    <property type="term" value="P:cysteine metabolic process"/>
    <property type="evidence" value="ECO:0007669"/>
    <property type="project" value="InterPro"/>
</dbReference>
<dbReference type="CDD" id="cd06453">
    <property type="entry name" value="SufS_like"/>
    <property type="match status" value="1"/>
</dbReference>
<dbReference type="PANTHER" id="PTHR43586">
    <property type="entry name" value="CYSTEINE DESULFURASE"/>
    <property type="match status" value="1"/>
</dbReference>
<comment type="similarity">
    <text evidence="2">Belongs to the class-V pyridoxal-phosphate-dependent aminotransferase family. Csd subfamily.</text>
</comment>
<feature type="domain" description="Aminotransferase class V" evidence="7">
    <location>
        <begin position="19"/>
        <end position="385"/>
    </location>
</feature>
<keyword evidence="4" id="KW-0808">Transferase</keyword>
<evidence type="ECO:0000256" key="6">
    <source>
        <dbReference type="ARBA" id="ARBA00050776"/>
    </source>
</evidence>
<dbReference type="InterPro" id="IPR015424">
    <property type="entry name" value="PyrdxlP-dep_Trfase"/>
</dbReference>
<dbReference type="Proteomes" id="UP000512167">
    <property type="component" value="Chromosome"/>
</dbReference>
<keyword evidence="5" id="KW-0663">Pyridoxal phosphate</keyword>
<dbReference type="GO" id="GO:0030170">
    <property type="term" value="F:pyridoxal phosphate binding"/>
    <property type="evidence" value="ECO:0007669"/>
    <property type="project" value="InterPro"/>
</dbReference>
<evidence type="ECO:0000256" key="3">
    <source>
        <dbReference type="ARBA" id="ARBA00012239"/>
    </source>
</evidence>
<dbReference type="GO" id="GO:0031071">
    <property type="term" value="F:cysteine desulfurase activity"/>
    <property type="evidence" value="ECO:0007669"/>
    <property type="project" value="UniProtKB-EC"/>
</dbReference>
<dbReference type="InterPro" id="IPR010970">
    <property type="entry name" value="Cys_dSase_SufS"/>
</dbReference>
<dbReference type="Gene3D" id="3.90.1150.10">
    <property type="entry name" value="Aspartate Aminotransferase, domain 1"/>
    <property type="match status" value="1"/>
</dbReference>
<sequence length="401" mass="45108">MEQNHWIKDFPQIKDNYRFFDSAATSLKPQSVIDAVNDYNQRLSANIHRGMYQQSQEATELYEEARVKVASFINALEEEVIFTRGTTASLNLVARSYGLNHIKEGDVILTNMAEHHSSILPWFNVSKEKGATLKYITLSPEGKVGLEAFKEAINDNTKIVVIHHVSNVLGYASPLKEIIKIAHEYGALVVVDGAQAIQHLKVDVKALDADFYAFSGHKMLGPTGIGVLYGKKQLLNQMTPLEFGGDMSLDVEKDGFSWKESPFKFEAGTMPIAEAIGLKAAIEYLEKATIDKIHTYSEKLYHYLMTSLESIQGIDLYNHQSDTFIFTFNLTDVPSHDAISFFAEKNIALRAGQHCAKLIHDHLGIHSSLRGTIYFYNTYEDVDQLVLAIKEAIQYFKELGF</sequence>
<dbReference type="EC" id="2.8.1.7" evidence="3"/>
<dbReference type="AlphaFoldDB" id="A0A7L6N3P6"/>
<dbReference type="PANTHER" id="PTHR43586:SF8">
    <property type="entry name" value="CYSTEINE DESULFURASE 1, CHLOROPLASTIC"/>
    <property type="match status" value="1"/>
</dbReference>
<evidence type="ECO:0000313" key="8">
    <source>
        <dbReference type="EMBL" id="QLY40072.1"/>
    </source>
</evidence>
<dbReference type="EMBL" id="CP051151">
    <property type="protein sequence ID" value="QLY40072.1"/>
    <property type="molecule type" value="Genomic_DNA"/>
</dbReference>
<dbReference type="InterPro" id="IPR015421">
    <property type="entry name" value="PyrdxlP-dep_Trfase_major"/>
</dbReference>
<evidence type="ECO:0000256" key="2">
    <source>
        <dbReference type="ARBA" id="ARBA00010447"/>
    </source>
</evidence>
<comment type="catalytic activity">
    <reaction evidence="6">
        <text>(sulfur carrier)-H + L-cysteine = (sulfur carrier)-SH + L-alanine</text>
        <dbReference type="Rhea" id="RHEA:43892"/>
        <dbReference type="Rhea" id="RHEA-COMP:14737"/>
        <dbReference type="Rhea" id="RHEA-COMP:14739"/>
        <dbReference type="ChEBI" id="CHEBI:29917"/>
        <dbReference type="ChEBI" id="CHEBI:35235"/>
        <dbReference type="ChEBI" id="CHEBI:57972"/>
        <dbReference type="ChEBI" id="CHEBI:64428"/>
        <dbReference type="EC" id="2.8.1.7"/>
    </reaction>
</comment>
<evidence type="ECO:0000256" key="5">
    <source>
        <dbReference type="ARBA" id="ARBA00022898"/>
    </source>
</evidence>
<evidence type="ECO:0000259" key="7">
    <source>
        <dbReference type="Pfam" id="PF00266"/>
    </source>
</evidence>
<evidence type="ECO:0000313" key="9">
    <source>
        <dbReference type="Proteomes" id="UP000512167"/>
    </source>
</evidence>
<dbReference type="NCBIfam" id="TIGR01979">
    <property type="entry name" value="sufS"/>
    <property type="match status" value="1"/>
</dbReference>
<evidence type="ECO:0000256" key="1">
    <source>
        <dbReference type="ARBA" id="ARBA00001933"/>
    </source>
</evidence>
<dbReference type="Pfam" id="PF00266">
    <property type="entry name" value="Aminotran_5"/>
    <property type="match status" value="1"/>
</dbReference>
<keyword evidence="9" id="KW-1185">Reference proteome</keyword>
<proteinExistence type="inferred from homology"/>
<dbReference type="RefSeq" id="WP_312032570.1">
    <property type="nucleotide sequence ID" value="NZ_CP051151.1"/>
</dbReference>